<evidence type="ECO:0000313" key="2">
    <source>
        <dbReference type="Proteomes" id="UP000789920"/>
    </source>
</evidence>
<feature type="non-terminal residue" evidence="1">
    <location>
        <position position="112"/>
    </location>
</feature>
<evidence type="ECO:0000313" key="1">
    <source>
        <dbReference type="EMBL" id="CAG8842704.1"/>
    </source>
</evidence>
<gene>
    <name evidence="1" type="ORF">RPERSI_LOCUS32439</name>
</gene>
<protein>
    <submittedName>
        <fullName evidence="1">5759_t:CDS:1</fullName>
    </submittedName>
</protein>
<organism evidence="1 2">
    <name type="scientific">Racocetra persica</name>
    <dbReference type="NCBI Taxonomy" id="160502"/>
    <lineage>
        <taxon>Eukaryota</taxon>
        <taxon>Fungi</taxon>
        <taxon>Fungi incertae sedis</taxon>
        <taxon>Mucoromycota</taxon>
        <taxon>Glomeromycotina</taxon>
        <taxon>Glomeromycetes</taxon>
        <taxon>Diversisporales</taxon>
        <taxon>Gigasporaceae</taxon>
        <taxon>Racocetra</taxon>
    </lineage>
</organism>
<dbReference type="Proteomes" id="UP000789920">
    <property type="component" value="Unassembled WGS sequence"/>
</dbReference>
<sequence>KVESAATGIVLWLKYVHFYLGAAVMACAWVNVYLGILQYGQNYNTDVVIITYIYLAWFVLVAIIYLVSEFYYKIKNLQFLWPTQNMKNVPNKRLHSRIPHDIYESLPTYKWE</sequence>
<reference evidence="1" key="1">
    <citation type="submission" date="2021-06" db="EMBL/GenBank/DDBJ databases">
        <authorList>
            <person name="Kallberg Y."/>
            <person name="Tangrot J."/>
            <person name="Rosling A."/>
        </authorList>
    </citation>
    <scope>NUCLEOTIDE SEQUENCE</scope>
    <source>
        <strain evidence="1">MA461A</strain>
    </source>
</reference>
<feature type="non-terminal residue" evidence="1">
    <location>
        <position position="1"/>
    </location>
</feature>
<proteinExistence type="predicted"/>
<accession>A0ACA9SL59</accession>
<name>A0ACA9SL59_9GLOM</name>
<comment type="caution">
    <text evidence="1">The sequence shown here is derived from an EMBL/GenBank/DDBJ whole genome shotgun (WGS) entry which is preliminary data.</text>
</comment>
<keyword evidence="2" id="KW-1185">Reference proteome</keyword>
<dbReference type="EMBL" id="CAJVQC010135275">
    <property type="protein sequence ID" value="CAG8842704.1"/>
    <property type="molecule type" value="Genomic_DNA"/>
</dbReference>